<evidence type="ECO:0000256" key="10">
    <source>
        <dbReference type="SAM" id="Coils"/>
    </source>
</evidence>
<evidence type="ECO:0000313" key="14">
    <source>
        <dbReference type="EMBL" id="KAJ8605547.1"/>
    </source>
</evidence>
<dbReference type="FunFam" id="1.10.418.50:FF:000001">
    <property type="entry name" value="TRAF3-interacting protein 1 isoform X1"/>
    <property type="match status" value="2"/>
</dbReference>
<dbReference type="InterPro" id="IPR042576">
    <property type="entry name" value="TRAF3IP1_N_sf"/>
</dbReference>
<evidence type="ECO:0000259" key="12">
    <source>
        <dbReference type="Pfam" id="PF10243"/>
    </source>
</evidence>
<dbReference type="GO" id="GO:0060271">
    <property type="term" value="P:cilium assembly"/>
    <property type="evidence" value="ECO:0007669"/>
    <property type="project" value="TreeGrafter"/>
</dbReference>
<evidence type="ECO:0000256" key="4">
    <source>
        <dbReference type="ARBA" id="ARBA00022794"/>
    </source>
</evidence>
<keyword evidence="5 10" id="KW-0175">Coiled coil</keyword>
<evidence type="ECO:0000259" key="13">
    <source>
        <dbReference type="Pfam" id="PF17749"/>
    </source>
</evidence>
<evidence type="ECO:0000313" key="15">
    <source>
        <dbReference type="Proteomes" id="UP001230188"/>
    </source>
</evidence>
<reference evidence="14" key="1">
    <citation type="submission" date="2023-01" db="EMBL/GenBank/DDBJ databases">
        <title>Metagenome sequencing of chrysophaentin producing Chrysophaeum taylorii.</title>
        <authorList>
            <person name="Davison J."/>
            <person name="Bewley C."/>
        </authorList>
    </citation>
    <scope>NUCLEOTIDE SEQUENCE</scope>
    <source>
        <strain evidence="14">NIES-1699</strain>
    </source>
</reference>
<dbReference type="GO" id="GO:0030992">
    <property type="term" value="C:intraciliary transport particle B"/>
    <property type="evidence" value="ECO:0007669"/>
    <property type="project" value="TreeGrafter"/>
</dbReference>
<evidence type="ECO:0000256" key="6">
    <source>
        <dbReference type="ARBA" id="ARBA00023212"/>
    </source>
</evidence>
<evidence type="ECO:0000256" key="3">
    <source>
        <dbReference type="ARBA" id="ARBA00022490"/>
    </source>
</evidence>
<sequence length="620" mass="68241">MSSTLDEEIVRTQEVLQPLIDRPQLKEKLLTKPPFRFLHDIVTALIKRTGFPDGLYEESELDSGTFTGKESKLGFLSKLIACVGICHGRPIDVREGKIVAGLEPERTNQLLQALALAASDDTLDRAAAIRMALACEEPSTVPRLQQRNESKDEEVLDAPPASRAGQRPGVVEEAADEKRKPPEAEEEDGLGLGRSQGLDEKIEACDGSVEQTRLLLAPLLVEKKPKLSDKLLNKPPFRFLHDLISEVIRSTGFASDLFDENEKDSSQVVEKDAKIGYLEKIIRVVGARLNTLVEARPQKIVSGLEAGNTNRFLQLLAVAATAREDESDGAKQALSSEPPPPAKAESEPTITSQVAEPKEQHGATAVPAAEEKGQIKIDDFSEQKRSTRPQTARRRPPKYAKEKADDEGAKEAAPTKPNIIVDGAPDEDEDDDGGEDGVDDVAPSGAAAAALQVEAKSKLARDIQEEERQRIAKKKQDAARAESKDASGGIRFGRIDRAVAGSKDKVGVETADLGDLQATIQALCQSTSPLGKCMDYVHEDLAAMKKELDRWESDYRAHRDELEKEQMVTNEMLQPLKAKLNELEEQTEEEKKRTRRVKIRVMKQEARIADLLRMTCTMSF</sequence>
<proteinExistence type="inferred from homology"/>
<feature type="domain" description="TRAF3-interacting protein 1 N-terminal" evidence="12">
    <location>
        <begin position="209"/>
        <end position="321"/>
    </location>
</feature>
<feature type="region of interest" description="Disordered" evidence="11">
    <location>
        <begin position="324"/>
        <end position="487"/>
    </location>
</feature>
<comment type="caution">
    <text evidence="14">The sequence shown here is derived from an EMBL/GenBank/DDBJ whole genome shotgun (WGS) entry which is preliminary data.</text>
</comment>
<dbReference type="GO" id="GO:0042073">
    <property type="term" value="P:intraciliary transport"/>
    <property type="evidence" value="ECO:0007669"/>
    <property type="project" value="TreeGrafter"/>
</dbReference>
<keyword evidence="6" id="KW-0206">Cytoskeleton</keyword>
<keyword evidence="7" id="KW-0966">Cell projection</keyword>
<dbReference type="GO" id="GO:0048513">
    <property type="term" value="P:animal organ development"/>
    <property type="evidence" value="ECO:0007669"/>
    <property type="project" value="UniProtKB-ARBA"/>
</dbReference>
<organism evidence="14 15">
    <name type="scientific">Chrysophaeum taylorii</name>
    <dbReference type="NCBI Taxonomy" id="2483200"/>
    <lineage>
        <taxon>Eukaryota</taxon>
        <taxon>Sar</taxon>
        <taxon>Stramenopiles</taxon>
        <taxon>Ochrophyta</taxon>
        <taxon>Pelagophyceae</taxon>
        <taxon>Pelagomonadales</taxon>
        <taxon>Pelagomonadaceae</taxon>
        <taxon>Chrysophaeum</taxon>
    </lineage>
</organism>
<dbReference type="Proteomes" id="UP001230188">
    <property type="component" value="Unassembled WGS sequence"/>
</dbReference>
<dbReference type="Pfam" id="PF10243">
    <property type="entry name" value="MIP-T3"/>
    <property type="match status" value="2"/>
</dbReference>
<comment type="similarity">
    <text evidence="8">Belongs to the TRAF3IP1 family.</text>
</comment>
<protein>
    <recommendedName>
        <fullName evidence="9">TRAF3-interacting protein 1</fullName>
    </recommendedName>
</protein>
<name>A0AAD7XN83_9STRA</name>
<dbReference type="GO" id="GO:0005930">
    <property type="term" value="C:axoneme"/>
    <property type="evidence" value="ECO:0007669"/>
    <property type="project" value="UniProtKB-SubCell"/>
</dbReference>
<evidence type="ECO:0000256" key="8">
    <source>
        <dbReference type="ARBA" id="ARBA00043971"/>
    </source>
</evidence>
<evidence type="ECO:0000256" key="5">
    <source>
        <dbReference type="ARBA" id="ARBA00023054"/>
    </source>
</evidence>
<dbReference type="GO" id="GO:0008017">
    <property type="term" value="F:microtubule binding"/>
    <property type="evidence" value="ECO:0007669"/>
    <property type="project" value="InterPro"/>
</dbReference>
<feature type="coiled-coil region" evidence="10">
    <location>
        <begin position="541"/>
        <end position="600"/>
    </location>
</feature>
<dbReference type="AlphaFoldDB" id="A0AAD7XN83"/>
<keyword evidence="15" id="KW-1185">Reference proteome</keyword>
<dbReference type="GO" id="GO:0036064">
    <property type="term" value="C:ciliary basal body"/>
    <property type="evidence" value="ECO:0007669"/>
    <property type="project" value="TreeGrafter"/>
</dbReference>
<gene>
    <name evidence="14" type="ORF">CTAYLR_000113</name>
</gene>
<evidence type="ECO:0000256" key="9">
    <source>
        <dbReference type="ARBA" id="ARBA00070492"/>
    </source>
</evidence>
<evidence type="ECO:0000256" key="1">
    <source>
        <dbReference type="ARBA" id="ARBA00004120"/>
    </source>
</evidence>
<accession>A0AAD7XN83</accession>
<keyword evidence="3" id="KW-0963">Cytoplasm</keyword>
<evidence type="ECO:0000256" key="2">
    <source>
        <dbReference type="ARBA" id="ARBA00004430"/>
    </source>
</evidence>
<dbReference type="PANTHER" id="PTHR31363">
    <property type="entry name" value="TRAF3-INTERACTING PROTEIN 1"/>
    <property type="match status" value="1"/>
</dbReference>
<feature type="compositionally biased region" description="Basic and acidic residues" evidence="11">
    <location>
        <begin position="455"/>
        <end position="485"/>
    </location>
</feature>
<dbReference type="EMBL" id="JAQMWT010000314">
    <property type="protein sequence ID" value="KAJ8605547.1"/>
    <property type="molecule type" value="Genomic_DNA"/>
</dbReference>
<dbReference type="GO" id="GO:0048731">
    <property type="term" value="P:system development"/>
    <property type="evidence" value="ECO:0007669"/>
    <property type="project" value="UniProtKB-ARBA"/>
</dbReference>
<feature type="compositionally biased region" description="Basic and acidic residues" evidence="11">
    <location>
        <begin position="399"/>
        <end position="410"/>
    </location>
</feature>
<dbReference type="Gene3D" id="1.10.418.50">
    <property type="entry name" value="Microtubule-binding protein MIP-T3"/>
    <property type="match status" value="2"/>
</dbReference>
<evidence type="ECO:0000256" key="11">
    <source>
        <dbReference type="SAM" id="MobiDB-lite"/>
    </source>
</evidence>
<feature type="domain" description="TRAF3-interacting protein 1 C-terminal" evidence="13">
    <location>
        <begin position="469"/>
        <end position="614"/>
    </location>
</feature>
<feature type="compositionally biased region" description="Basic and acidic residues" evidence="11">
    <location>
        <begin position="369"/>
        <end position="385"/>
    </location>
</feature>
<comment type="subcellular location">
    <subcellularLocation>
        <location evidence="2">Cytoplasm</location>
        <location evidence="2">Cytoskeleton</location>
        <location evidence="2">Cilium axoneme</location>
    </subcellularLocation>
    <subcellularLocation>
        <location evidence="1">Cytoplasm</location>
        <location evidence="1">Cytoskeleton</location>
        <location evidence="1">Cilium basal body</location>
    </subcellularLocation>
</comment>
<dbReference type="GO" id="GO:0070507">
    <property type="term" value="P:regulation of microtubule cytoskeleton organization"/>
    <property type="evidence" value="ECO:0007669"/>
    <property type="project" value="TreeGrafter"/>
</dbReference>
<dbReference type="PANTHER" id="PTHR31363:SF0">
    <property type="entry name" value="TRAF3-INTERACTING PROTEIN 1"/>
    <property type="match status" value="1"/>
</dbReference>
<feature type="domain" description="TRAF3-interacting protein 1 N-terminal" evidence="12">
    <location>
        <begin position="10"/>
        <end position="118"/>
    </location>
</feature>
<dbReference type="InterPro" id="IPR018799">
    <property type="entry name" value="TRAF3IP1"/>
</dbReference>
<keyword evidence="4" id="KW-0970">Cilium biogenesis/degradation</keyword>
<feature type="region of interest" description="Disordered" evidence="11">
    <location>
        <begin position="138"/>
        <end position="194"/>
    </location>
</feature>
<evidence type="ECO:0000256" key="7">
    <source>
        <dbReference type="ARBA" id="ARBA00023273"/>
    </source>
</evidence>
<feature type="compositionally biased region" description="Acidic residues" evidence="11">
    <location>
        <begin position="424"/>
        <end position="439"/>
    </location>
</feature>
<feature type="compositionally biased region" description="Low complexity" evidence="11">
    <location>
        <begin position="440"/>
        <end position="450"/>
    </location>
</feature>
<dbReference type="InterPro" id="IPR040468">
    <property type="entry name" value="TRAF3IP1_N"/>
</dbReference>
<dbReference type="Pfam" id="PF17749">
    <property type="entry name" value="MIP-T3_C"/>
    <property type="match status" value="1"/>
</dbReference>
<dbReference type="InterPro" id="IPR041476">
    <property type="entry name" value="TRAF3IP1_C"/>
</dbReference>